<dbReference type="RefSeq" id="WP_182169608.1">
    <property type="nucleotide sequence ID" value="NZ_JACFXU010000013.1"/>
</dbReference>
<dbReference type="EMBL" id="JACFXU010000013">
    <property type="protein sequence ID" value="MBA6412496.1"/>
    <property type="molecule type" value="Genomic_DNA"/>
</dbReference>
<comment type="caution">
    <text evidence="2">The sequence shown here is derived from an EMBL/GenBank/DDBJ whole genome shotgun (WGS) entry which is preliminary data.</text>
</comment>
<dbReference type="SUPFAM" id="SSF54427">
    <property type="entry name" value="NTF2-like"/>
    <property type="match status" value="1"/>
</dbReference>
<dbReference type="Gene3D" id="3.10.450.50">
    <property type="match status" value="1"/>
</dbReference>
<evidence type="ECO:0000259" key="1">
    <source>
        <dbReference type="Pfam" id="PF13577"/>
    </source>
</evidence>
<dbReference type="InterPro" id="IPR037401">
    <property type="entry name" value="SnoaL-like"/>
</dbReference>
<dbReference type="AlphaFoldDB" id="A0A7W2TV68"/>
<sequence length="165" mass="18672">MKEIESLQQQLTEIQDKAAITQLKYRYFNACDAKQPEEVLSCFAAGEVDINFGHIGQFSSAEDFVAIFVELGCHEHIVDIHHAQNPIIELQGPDRATGYIGLHFHSLNTQNKSSTQLAGHYSDEYRKIDGQWRITRSHFNVSWVELRDFSGDVDVVTYAGNKMPG</sequence>
<keyword evidence="3" id="KW-1185">Reference proteome</keyword>
<dbReference type="Pfam" id="PF13577">
    <property type="entry name" value="SnoaL_4"/>
    <property type="match status" value="1"/>
</dbReference>
<organism evidence="2 3">
    <name type="scientific">Sediminihaliea albiluteola</name>
    <dbReference type="NCBI Taxonomy" id="2758564"/>
    <lineage>
        <taxon>Bacteria</taxon>
        <taxon>Pseudomonadati</taxon>
        <taxon>Pseudomonadota</taxon>
        <taxon>Gammaproteobacteria</taxon>
        <taxon>Cellvibrionales</taxon>
        <taxon>Halieaceae</taxon>
        <taxon>Sediminihaliea</taxon>
    </lineage>
</organism>
<evidence type="ECO:0000313" key="3">
    <source>
        <dbReference type="Proteomes" id="UP000539350"/>
    </source>
</evidence>
<dbReference type="CDD" id="cd00531">
    <property type="entry name" value="NTF2_like"/>
    <property type="match status" value="1"/>
</dbReference>
<reference evidence="2 3" key="1">
    <citation type="submission" date="2020-07" db="EMBL/GenBank/DDBJ databases">
        <title>Halieaceae bacterium, F7430, whole genome shotgun sequencing project.</title>
        <authorList>
            <person name="Jiang S."/>
            <person name="Liu Z.W."/>
            <person name="Du Z.J."/>
        </authorList>
    </citation>
    <scope>NUCLEOTIDE SEQUENCE [LARGE SCALE GENOMIC DNA]</scope>
    <source>
        <strain evidence="2 3">F7430</strain>
    </source>
</reference>
<feature type="domain" description="SnoaL-like" evidence="1">
    <location>
        <begin position="13"/>
        <end position="137"/>
    </location>
</feature>
<proteinExistence type="predicted"/>
<protein>
    <submittedName>
        <fullName evidence="2">Nuclear transport factor 2 family protein</fullName>
    </submittedName>
</protein>
<evidence type="ECO:0000313" key="2">
    <source>
        <dbReference type="EMBL" id="MBA6412496.1"/>
    </source>
</evidence>
<accession>A0A7W2TV68</accession>
<dbReference type="InterPro" id="IPR032710">
    <property type="entry name" value="NTF2-like_dom_sf"/>
</dbReference>
<name>A0A7W2TV68_9GAMM</name>
<dbReference type="Proteomes" id="UP000539350">
    <property type="component" value="Unassembled WGS sequence"/>
</dbReference>
<gene>
    <name evidence="2" type="ORF">H2508_05170</name>
</gene>